<feature type="binding site" evidence="8">
    <location>
        <position position="197"/>
    </location>
    <ligand>
        <name>Zn(2+)</name>
        <dbReference type="ChEBI" id="CHEBI:29105"/>
    </ligand>
</feature>
<feature type="binding site" evidence="7">
    <location>
        <position position="229"/>
    </location>
    <ligand>
        <name>substrate</name>
    </ligand>
</feature>
<feature type="binding site" evidence="7">
    <location>
        <begin position="221"/>
        <end position="222"/>
    </location>
    <ligand>
        <name>substrate</name>
    </ligand>
</feature>
<feature type="binding site" evidence="7">
    <location>
        <position position="253"/>
    </location>
    <ligand>
        <name>substrate</name>
    </ligand>
</feature>
<feature type="active site" description="Proton donor/acceptor" evidence="6">
    <location>
        <position position="275"/>
    </location>
</feature>
<dbReference type="PANTHER" id="PTHR11113">
    <property type="entry name" value="N-ACETYLGLUCOSAMINE-6-PHOSPHATE DEACETYLASE"/>
    <property type="match status" value="1"/>
</dbReference>
<comment type="similarity">
    <text evidence="1 5">Belongs to the metallo-dependent hydrolases superfamily. NagA family.</text>
</comment>
<reference evidence="11" key="1">
    <citation type="submission" date="2024-06" db="EMBL/GenBank/DDBJ databases">
        <title>Complete genome sequence of the cellulolytic actinobacterium, Cellulosimicrobium ES-005.</title>
        <authorList>
            <person name="Matthews C.T."/>
            <person name="Underwood K.D."/>
            <person name="Ghanchi K.M."/>
            <person name="Fields S.D."/>
            <person name="Gardner S.G."/>
        </authorList>
    </citation>
    <scope>NUCLEOTIDE SEQUENCE</scope>
    <source>
        <strain evidence="11">ES-005</strain>
    </source>
</reference>
<evidence type="ECO:0000256" key="8">
    <source>
        <dbReference type="PIRSR" id="PIRSR038994-3"/>
    </source>
</evidence>
<evidence type="ECO:0000256" key="2">
    <source>
        <dbReference type="ARBA" id="ARBA00022723"/>
    </source>
</evidence>
<organism evidence="11">
    <name type="scientific">Cellulosimicrobium sp. ES-005</name>
    <dbReference type="NCBI Taxonomy" id="3163031"/>
    <lineage>
        <taxon>Bacteria</taxon>
        <taxon>Bacillati</taxon>
        <taxon>Actinomycetota</taxon>
        <taxon>Actinomycetes</taxon>
        <taxon>Micrococcales</taxon>
        <taxon>Promicromonosporaceae</taxon>
        <taxon>Cellulosimicrobium</taxon>
    </lineage>
</organism>
<feature type="binding site" evidence="8">
    <location>
        <position position="218"/>
    </location>
    <ligand>
        <name>Zn(2+)</name>
        <dbReference type="ChEBI" id="CHEBI:29105"/>
    </ligand>
</feature>
<feature type="region of interest" description="Disordered" evidence="9">
    <location>
        <begin position="395"/>
        <end position="414"/>
    </location>
</feature>
<evidence type="ECO:0000259" key="10">
    <source>
        <dbReference type="Pfam" id="PF01979"/>
    </source>
</evidence>
<dbReference type="InterPro" id="IPR032466">
    <property type="entry name" value="Metal_Hydrolase"/>
</dbReference>
<dbReference type="SUPFAM" id="SSF51556">
    <property type="entry name" value="Metallo-dependent hydrolases"/>
    <property type="match status" value="1"/>
</dbReference>
<dbReference type="GO" id="GO:0006046">
    <property type="term" value="P:N-acetylglucosamine catabolic process"/>
    <property type="evidence" value="ECO:0007669"/>
    <property type="project" value="TreeGrafter"/>
</dbReference>
<keyword evidence="2 8" id="KW-0479">Metal-binding</keyword>
<dbReference type="RefSeq" id="WP_353709039.1">
    <property type="nucleotide sequence ID" value="NZ_CP159290.1"/>
</dbReference>
<dbReference type="Gene3D" id="2.30.40.10">
    <property type="entry name" value="Urease, subunit C, domain 1"/>
    <property type="match status" value="1"/>
</dbReference>
<dbReference type="NCBIfam" id="TIGR00221">
    <property type="entry name" value="nagA"/>
    <property type="match status" value="1"/>
</dbReference>
<dbReference type="InterPro" id="IPR011059">
    <property type="entry name" value="Metal-dep_hydrolase_composite"/>
</dbReference>
<dbReference type="Gene3D" id="3.20.20.140">
    <property type="entry name" value="Metal-dependent hydrolases"/>
    <property type="match status" value="1"/>
</dbReference>
<evidence type="ECO:0000256" key="3">
    <source>
        <dbReference type="ARBA" id="ARBA00022801"/>
    </source>
</evidence>
<comment type="cofactor">
    <cofactor evidence="8">
        <name>a divalent metal cation</name>
        <dbReference type="ChEBI" id="CHEBI:60240"/>
    </cofactor>
    <text evidence="8">Binds 1 divalent metal cation per subunit.</text>
</comment>
<dbReference type="GO" id="GO:0046872">
    <property type="term" value="F:metal ion binding"/>
    <property type="evidence" value="ECO:0007669"/>
    <property type="project" value="UniProtKB-KW"/>
</dbReference>
<dbReference type="AlphaFoldDB" id="A0AAU8G6U7"/>
<dbReference type="PANTHER" id="PTHR11113:SF14">
    <property type="entry name" value="N-ACETYLGLUCOSAMINE-6-PHOSPHATE DEACETYLASE"/>
    <property type="match status" value="1"/>
</dbReference>
<keyword evidence="4 5" id="KW-0119">Carbohydrate metabolism</keyword>
<dbReference type="Pfam" id="PF01979">
    <property type="entry name" value="Amidohydro_1"/>
    <property type="match status" value="1"/>
</dbReference>
<sequence length="414" mass="42531">MTARVRTYVDARLVLPGRIERGWLRTEGGLVTAVGPGAPGSGDQGELVPLDDNYLLPGLVDMHCHGGGGASMYSGDPDDVRRAARAHRDRGTTAMLGSVATVEPDAMLAAVRAVRDAVLDPDVPNLVGVHLEGPFLAASHRGAQTLAALRAPDTRIMDDLLDAASGVPVVMTIAPELDGATELIRDFAGRCLFAVGHTSATHAQVVAAVEAGARHVTHLFNAMPPLHHRDPGPVAAALSDSRLTFEIVGDGHHVLAPALDVAVRAGRDRTVLVTDAMAAAGLGDGRYTFADRTVDVVDGVARLAGTDRIAGSTAFLVDCVRNAVDASGADLVDAVRMASSTPARALSLRGRGALAAGARADLLVLDDSLQPVAVVVGGEDVECAADAARSEAVLGGRDRPGDVVASSADDPGSR</sequence>
<feature type="domain" description="Amidohydrolase-related" evidence="10">
    <location>
        <begin position="54"/>
        <end position="378"/>
    </location>
</feature>
<accession>A0AAU8G6U7</accession>
<dbReference type="InterPro" id="IPR003764">
    <property type="entry name" value="GlcNAc_6-P_deAcase"/>
</dbReference>
<protein>
    <submittedName>
        <fullName evidence="11">N-acetylglucosamine-6-phosphate deacetylase</fullName>
        <ecNumber evidence="11">3.5.1.25</ecNumber>
    </submittedName>
</protein>
<feature type="binding site" evidence="7">
    <location>
        <position position="143"/>
    </location>
    <ligand>
        <name>substrate</name>
    </ligand>
</feature>
<evidence type="ECO:0000256" key="6">
    <source>
        <dbReference type="PIRSR" id="PIRSR038994-1"/>
    </source>
</evidence>
<dbReference type="SUPFAM" id="SSF51338">
    <property type="entry name" value="Composite domain of metallo-dependent hydrolases"/>
    <property type="match status" value="1"/>
</dbReference>
<evidence type="ECO:0000256" key="5">
    <source>
        <dbReference type="PIRNR" id="PIRNR038994"/>
    </source>
</evidence>
<feature type="binding site" evidence="8">
    <location>
        <position position="132"/>
    </location>
    <ligand>
        <name>Zn(2+)</name>
        <dbReference type="ChEBI" id="CHEBI:29105"/>
    </ligand>
</feature>
<dbReference type="EC" id="3.5.1.25" evidence="11"/>
<evidence type="ECO:0000256" key="9">
    <source>
        <dbReference type="SAM" id="MobiDB-lite"/>
    </source>
</evidence>
<gene>
    <name evidence="11" type="primary">nagA</name>
    <name evidence="11" type="ORF">ABRQ22_07065</name>
</gene>
<name>A0AAU8G6U7_9MICO</name>
<proteinExistence type="inferred from homology"/>
<evidence type="ECO:0000256" key="1">
    <source>
        <dbReference type="ARBA" id="ARBA00010716"/>
    </source>
</evidence>
<dbReference type="InterPro" id="IPR006680">
    <property type="entry name" value="Amidohydro-rel"/>
</dbReference>
<keyword evidence="3 5" id="KW-0378">Hydrolase</keyword>
<evidence type="ECO:0000256" key="4">
    <source>
        <dbReference type="ARBA" id="ARBA00023277"/>
    </source>
</evidence>
<dbReference type="EMBL" id="CP159290">
    <property type="protein sequence ID" value="XCH31436.1"/>
    <property type="molecule type" value="Genomic_DNA"/>
</dbReference>
<dbReference type="PIRSF" id="PIRSF038994">
    <property type="entry name" value="NagA"/>
    <property type="match status" value="1"/>
</dbReference>
<dbReference type="CDD" id="cd00854">
    <property type="entry name" value="NagA"/>
    <property type="match status" value="1"/>
</dbReference>
<feature type="binding site" evidence="7">
    <location>
        <begin position="309"/>
        <end position="311"/>
    </location>
    <ligand>
        <name>substrate</name>
    </ligand>
</feature>
<evidence type="ECO:0000256" key="7">
    <source>
        <dbReference type="PIRSR" id="PIRSR038994-2"/>
    </source>
</evidence>
<evidence type="ECO:0000313" key="11">
    <source>
        <dbReference type="EMBL" id="XCH31436.1"/>
    </source>
</evidence>
<dbReference type="GO" id="GO:0008448">
    <property type="term" value="F:N-acetylglucosamine-6-phosphate deacetylase activity"/>
    <property type="evidence" value="ECO:0007669"/>
    <property type="project" value="UniProtKB-EC"/>
</dbReference>